<evidence type="ECO:0000256" key="2">
    <source>
        <dbReference type="SAM" id="SignalP"/>
    </source>
</evidence>
<proteinExistence type="predicted"/>
<keyword evidence="4" id="KW-1185">Reference proteome</keyword>
<evidence type="ECO:0000313" key="3">
    <source>
        <dbReference type="EMBL" id="MDO6415750.1"/>
    </source>
</evidence>
<dbReference type="Proteomes" id="UP001169764">
    <property type="component" value="Unassembled WGS sequence"/>
</dbReference>
<feature type="compositionally biased region" description="Low complexity" evidence="1">
    <location>
        <begin position="22"/>
        <end position="38"/>
    </location>
</feature>
<evidence type="ECO:0008006" key="5">
    <source>
        <dbReference type="Google" id="ProtNLM"/>
    </source>
</evidence>
<dbReference type="EMBL" id="JAUOTP010000007">
    <property type="protein sequence ID" value="MDO6415750.1"/>
    <property type="molecule type" value="Genomic_DNA"/>
</dbReference>
<name>A0ABT8YBQ6_9SPHN</name>
<evidence type="ECO:0000313" key="4">
    <source>
        <dbReference type="Proteomes" id="UP001169764"/>
    </source>
</evidence>
<protein>
    <recommendedName>
        <fullName evidence="5">Periplasmic heavy metal sensor</fullName>
    </recommendedName>
</protein>
<evidence type="ECO:0000256" key="1">
    <source>
        <dbReference type="SAM" id="MobiDB-lite"/>
    </source>
</evidence>
<sequence>MRRVDLLALALAGLATVPALAQTPPAPAAPARRPTNLPGVSPAGNAILTKLDAQGDPQYSQLRRQQTGLKDQLSNAIMVPTVDVDRVATIMRQMDVIQSQMRTRASERVLTALKTLPEADRGPFLRAIAKQVGPAAN</sequence>
<feature type="region of interest" description="Disordered" evidence="1">
    <location>
        <begin position="22"/>
        <end position="44"/>
    </location>
</feature>
<comment type="caution">
    <text evidence="3">The sequence shown here is derived from an EMBL/GenBank/DDBJ whole genome shotgun (WGS) entry which is preliminary data.</text>
</comment>
<organism evidence="3 4">
    <name type="scientific">Sphingomonas natans</name>
    <dbReference type="NCBI Taxonomy" id="3063330"/>
    <lineage>
        <taxon>Bacteria</taxon>
        <taxon>Pseudomonadati</taxon>
        <taxon>Pseudomonadota</taxon>
        <taxon>Alphaproteobacteria</taxon>
        <taxon>Sphingomonadales</taxon>
        <taxon>Sphingomonadaceae</taxon>
        <taxon>Sphingomonas</taxon>
    </lineage>
</organism>
<feature type="signal peptide" evidence="2">
    <location>
        <begin position="1"/>
        <end position="21"/>
    </location>
</feature>
<dbReference type="RefSeq" id="WP_303544144.1">
    <property type="nucleotide sequence ID" value="NZ_JAUOTP010000007.1"/>
</dbReference>
<keyword evidence="2" id="KW-0732">Signal</keyword>
<accession>A0ABT8YBQ6</accession>
<reference evidence="3" key="1">
    <citation type="submission" date="2023-07" db="EMBL/GenBank/DDBJ databases">
        <authorList>
            <person name="Kim M."/>
        </authorList>
    </citation>
    <scope>NUCLEOTIDE SEQUENCE</scope>
    <source>
        <strain evidence="3">BIUV-7</strain>
    </source>
</reference>
<feature type="chain" id="PRO_5045880940" description="Periplasmic heavy metal sensor" evidence="2">
    <location>
        <begin position="22"/>
        <end position="137"/>
    </location>
</feature>
<gene>
    <name evidence="3" type="ORF">Q4F19_15270</name>
</gene>